<keyword evidence="3" id="KW-0677">Repeat</keyword>
<dbReference type="Gene3D" id="3.30.70.20">
    <property type="match status" value="2"/>
</dbReference>
<dbReference type="InterPro" id="IPR050294">
    <property type="entry name" value="RnfB_subfamily"/>
</dbReference>
<evidence type="ECO:0000256" key="3">
    <source>
        <dbReference type="ARBA" id="ARBA00022737"/>
    </source>
</evidence>
<dbReference type="PROSITE" id="PS00198">
    <property type="entry name" value="4FE4S_FER_1"/>
    <property type="match status" value="2"/>
</dbReference>
<evidence type="ECO:0000313" key="8">
    <source>
        <dbReference type="Proteomes" id="UP000252355"/>
    </source>
</evidence>
<evidence type="ECO:0000256" key="4">
    <source>
        <dbReference type="ARBA" id="ARBA00023004"/>
    </source>
</evidence>
<dbReference type="Pfam" id="PF00037">
    <property type="entry name" value="Fer4"/>
    <property type="match status" value="1"/>
</dbReference>
<keyword evidence="4" id="KW-0408">Iron</keyword>
<proteinExistence type="predicted"/>
<protein>
    <submittedName>
        <fullName evidence="7">4Fe-4S ferredoxin, iron-sulfur binding domain protein</fullName>
    </submittedName>
</protein>
<feature type="domain" description="4Fe-4S ferredoxin-type" evidence="6">
    <location>
        <begin position="41"/>
        <end position="70"/>
    </location>
</feature>
<keyword evidence="5" id="KW-0411">Iron-sulfur</keyword>
<dbReference type="AlphaFoldDB" id="A0A367ZQK2"/>
<evidence type="ECO:0000256" key="1">
    <source>
        <dbReference type="ARBA" id="ARBA00022485"/>
    </source>
</evidence>
<keyword evidence="1" id="KW-0004">4Fe-4S</keyword>
<evidence type="ECO:0000256" key="2">
    <source>
        <dbReference type="ARBA" id="ARBA00022723"/>
    </source>
</evidence>
<dbReference type="Proteomes" id="UP000252355">
    <property type="component" value="Unassembled WGS sequence"/>
</dbReference>
<dbReference type="PANTHER" id="PTHR42859:SF17">
    <property type="entry name" value="ELECTRON TRANSPORT PROTEIN HYDN-RELATED"/>
    <property type="match status" value="1"/>
</dbReference>
<dbReference type="InterPro" id="IPR017896">
    <property type="entry name" value="4Fe4S_Fe-S-bd"/>
</dbReference>
<reference evidence="7 8" key="1">
    <citation type="submission" date="2018-05" db="EMBL/GenBank/DDBJ databases">
        <title>A metagenomic window into the 2 km-deep terrestrial subsurface aquifer revealed taxonomically and functionally diverse microbial community comprising novel uncultured bacterial lineages.</title>
        <authorList>
            <person name="Kadnikov V.V."/>
            <person name="Mardanov A.V."/>
            <person name="Beletsky A.V."/>
            <person name="Banks D."/>
            <person name="Pimenov N.V."/>
            <person name="Frank Y.A."/>
            <person name="Karnachuk O.V."/>
            <person name="Ravin N.V."/>
        </authorList>
    </citation>
    <scope>NUCLEOTIDE SEQUENCE [LARGE SCALE GENOMIC DNA]</scope>
    <source>
        <strain evidence="7">BY5</strain>
    </source>
</reference>
<dbReference type="GO" id="GO:0046872">
    <property type="term" value="F:metal ion binding"/>
    <property type="evidence" value="ECO:0007669"/>
    <property type="project" value="UniProtKB-KW"/>
</dbReference>
<comment type="caution">
    <text evidence="7">The sequence shown here is derived from an EMBL/GenBank/DDBJ whole genome shotgun (WGS) entry which is preliminary data.</text>
</comment>
<keyword evidence="2" id="KW-0479">Metal-binding</keyword>
<evidence type="ECO:0000259" key="6">
    <source>
        <dbReference type="PROSITE" id="PS51379"/>
    </source>
</evidence>
<dbReference type="PROSITE" id="PS51379">
    <property type="entry name" value="4FE4S_FER_2"/>
    <property type="match status" value="3"/>
</dbReference>
<name>A0A367ZQK2_9BACT</name>
<dbReference type="SUPFAM" id="SSF54862">
    <property type="entry name" value="4Fe-4S ferredoxins"/>
    <property type="match status" value="1"/>
</dbReference>
<dbReference type="Pfam" id="PF13237">
    <property type="entry name" value="Fer4_10"/>
    <property type="match status" value="1"/>
</dbReference>
<dbReference type="PANTHER" id="PTHR42859">
    <property type="entry name" value="OXIDOREDUCTASE"/>
    <property type="match status" value="1"/>
</dbReference>
<dbReference type="GO" id="GO:0051539">
    <property type="term" value="F:4 iron, 4 sulfur cluster binding"/>
    <property type="evidence" value="ECO:0007669"/>
    <property type="project" value="UniProtKB-KW"/>
</dbReference>
<sequence length="134" mass="14446">MRYVKADAAKCEGVRACEKICAQTFFKSEDPNLSAIRVTKKGSAYEINVCNQCGQCIAVCPVKALSRNQAGIVMVDKKTCVGCFMCIGFCPTLSMRRAPGQREPFKCVSCGQCVKKCPKGALQMVEADHAGLPA</sequence>
<dbReference type="InterPro" id="IPR017900">
    <property type="entry name" value="4Fe4S_Fe_S_CS"/>
</dbReference>
<accession>A0A367ZQK2</accession>
<evidence type="ECO:0000256" key="5">
    <source>
        <dbReference type="ARBA" id="ARBA00023014"/>
    </source>
</evidence>
<gene>
    <name evidence="7" type="ORF">OZSIB_3502</name>
</gene>
<feature type="domain" description="4Fe-4S ferredoxin-type" evidence="6">
    <location>
        <begin position="98"/>
        <end position="127"/>
    </location>
</feature>
<feature type="domain" description="4Fe-4S ferredoxin-type" evidence="6">
    <location>
        <begin position="71"/>
        <end position="92"/>
    </location>
</feature>
<evidence type="ECO:0000313" key="7">
    <source>
        <dbReference type="EMBL" id="RCK80320.1"/>
    </source>
</evidence>
<dbReference type="EMBL" id="QOQW01000007">
    <property type="protein sequence ID" value="RCK80320.1"/>
    <property type="molecule type" value="Genomic_DNA"/>
</dbReference>
<organism evidence="7 8">
    <name type="scientific">Candidatus Ozemobacter sibiricus</name>
    <dbReference type="NCBI Taxonomy" id="2268124"/>
    <lineage>
        <taxon>Bacteria</taxon>
        <taxon>Candidatus Ozemobacteria</taxon>
        <taxon>Candidatus Ozemobacterales</taxon>
        <taxon>Candidatus Ozemobacteraceae</taxon>
        <taxon>Candidatus Ozemobacter</taxon>
    </lineage>
</organism>